<name>A0AAN0RQ06_9BURK</name>
<evidence type="ECO:0000256" key="1">
    <source>
        <dbReference type="SAM" id="MobiDB-lite"/>
    </source>
</evidence>
<feature type="compositionally biased region" description="Basic and acidic residues" evidence="1">
    <location>
        <begin position="206"/>
        <end position="225"/>
    </location>
</feature>
<organism evidence="2 3">
    <name type="scientific">Burkholderia cenocepacia</name>
    <dbReference type="NCBI Taxonomy" id="95486"/>
    <lineage>
        <taxon>Bacteria</taxon>
        <taxon>Pseudomonadati</taxon>
        <taxon>Pseudomonadota</taxon>
        <taxon>Betaproteobacteria</taxon>
        <taxon>Burkholderiales</taxon>
        <taxon>Burkholderiaceae</taxon>
        <taxon>Burkholderia</taxon>
        <taxon>Burkholderia cepacia complex</taxon>
    </lineage>
</organism>
<dbReference type="Proteomes" id="UP000029413">
    <property type="component" value="Chromosome 1"/>
</dbReference>
<sequence>MCVVAPVPYGICAAVAANVPGCSRHCIRSSARCRCFRFALFARGGGPAQVRQAAVTTRGQRPSSSYRHEVKYEAYCRGLRRMSASLRAIPHCPVEVDRHWCRHPRYLALPTTARLLWRHGIFADRGDPGVAQRSTSTDFADATGRLLTGYAAQASPPAKDALQDTRKLIRQRRPGKSLAERYGVGRIGKTKRLRSETGIGTELDCDSGKISEARTSRDRSRRTQSEESPWFWRSAGCAHFRATKCKNPRLVGRGFLA</sequence>
<accession>A0AAN0RQ06</accession>
<dbReference type="KEGG" id="bcen:DM39_143"/>
<feature type="region of interest" description="Disordered" evidence="1">
    <location>
        <begin position="204"/>
        <end position="226"/>
    </location>
</feature>
<dbReference type="EMBL" id="CP007783">
    <property type="protein sequence ID" value="AIO31752.1"/>
    <property type="molecule type" value="Genomic_DNA"/>
</dbReference>
<keyword evidence="3" id="KW-1185">Reference proteome</keyword>
<dbReference type="AlphaFoldDB" id="A0AAN0RQ06"/>
<proteinExistence type="predicted"/>
<evidence type="ECO:0000313" key="2">
    <source>
        <dbReference type="EMBL" id="AIO31752.1"/>
    </source>
</evidence>
<evidence type="ECO:0000313" key="3">
    <source>
        <dbReference type="Proteomes" id="UP000029413"/>
    </source>
</evidence>
<reference evidence="2 3" key="1">
    <citation type="submission" date="2014-05" db="EMBL/GenBank/DDBJ databases">
        <authorList>
            <person name="Bishop-Lilly K.A."/>
            <person name="Broomall S.M."/>
            <person name="Chain P.S."/>
            <person name="Chertkov O."/>
            <person name="Coyne S.R."/>
            <person name="Daligault H.E."/>
            <person name="Davenport K.W."/>
            <person name="Erkkila T."/>
            <person name="Frey K.G."/>
            <person name="Gibbons H.S."/>
            <person name="Gu W."/>
            <person name="Jaissle J."/>
            <person name="Johnson S.L."/>
            <person name="Koroleva G.I."/>
            <person name="Ladner J.T."/>
            <person name="Lo C.-C."/>
            <person name="Minogue T.D."/>
            <person name="Munk C."/>
            <person name="Palacios G.F."/>
            <person name="Redden C.L."/>
            <person name="Rosenzweig C.N."/>
            <person name="Scholz M.B."/>
            <person name="Teshima H."/>
            <person name="Xu Y."/>
        </authorList>
    </citation>
    <scope>NUCLEOTIDE SEQUENCE [LARGE SCALE GENOMIC DNA]</scope>
    <source>
        <strain evidence="2 3">DDS 22E-1</strain>
    </source>
</reference>
<protein>
    <submittedName>
        <fullName evidence="2">Uncharacterized protein</fullName>
    </submittedName>
</protein>
<gene>
    <name evidence="2" type="ORF">DM39_143</name>
</gene>